<protein>
    <submittedName>
        <fullName evidence="8">ABC transporter substrate-binding protein</fullName>
    </submittedName>
</protein>
<dbReference type="Pfam" id="PF01497">
    <property type="entry name" value="Peripla_BP_2"/>
    <property type="match status" value="1"/>
</dbReference>
<dbReference type="PANTHER" id="PTHR30532:SF28">
    <property type="entry name" value="PETROBACTIN-BINDING PROTEIN YCLQ"/>
    <property type="match status" value="1"/>
</dbReference>
<evidence type="ECO:0000313" key="8">
    <source>
        <dbReference type="EMBL" id="MDS0245674.1"/>
    </source>
</evidence>
<evidence type="ECO:0000256" key="2">
    <source>
        <dbReference type="ARBA" id="ARBA00008814"/>
    </source>
</evidence>
<evidence type="ECO:0000256" key="4">
    <source>
        <dbReference type="ARBA" id="ARBA00022729"/>
    </source>
</evidence>
<name>A0AAJ2HJV0_9MICO</name>
<organism evidence="8 9">
    <name type="scientific">Microbacterium aurantiacum</name>
    <dbReference type="NCBI Taxonomy" id="162393"/>
    <lineage>
        <taxon>Bacteria</taxon>
        <taxon>Bacillati</taxon>
        <taxon>Actinomycetota</taxon>
        <taxon>Actinomycetes</taxon>
        <taxon>Micrococcales</taxon>
        <taxon>Microbacteriaceae</taxon>
        <taxon>Microbacterium</taxon>
    </lineage>
</organism>
<feature type="signal peptide" evidence="6">
    <location>
        <begin position="1"/>
        <end position="35"/>
    </location>
</feature>
<dbReference type="AlphaFoldDB" id="A0AAJ2HJV0"/>
<comment type="similarity">
    <text evidence="2">Belongs to the bacterial solute-binding protein 8 family.</text>
</comment>
<dbReference type="PANTHER" id="PTHR30532">
    <property type="entry name" value="IRON III DICITRATE-BINDING PERIPLASMIC PROTEIN"/>
    <property type="match status" value="1"/>
</dbReference>
<comment type="caution">
    <text evidence="8">The sequence shown here is derived from an EMBL/GenBank/DDBJ whole genome shotgun (WGS) entry which is preliminary data.</text>
</comment>
<dbReference type="Proteomes" id="UP001183582">
    <property type="component" value="Unassembled WGS sequence"/>
</dbReference>
<reference evidence="8 9" key="1">
    <citation type="submission" date="2021-06" db="EMBL/GenBank/DDBJ databases">
        <title>Genome-based taxonomic framework of Microbacterium strains isolated from marine environment, the description of four new species and reclassification of four preexisting species.</title>
        <authorList>
            <person name="Lee S.D."/>
            <person name="Kim S.-M."/>
            <person name="Byeon Y.-S."/>
            <person name="Yang H.L."/>
            <person name="Kim I.S."/>
        </authorList>
    </citation>
    <scope>NUCLEOTIDE SEQUENCE [LARGE SCALE GENOMIC DNA]</scope>
    <source>
        <strain evidence="8 9">KACC 20514</strain>
    </source>
</reference>
<dbReference type="PROSITE" id="PS51257">
    <property type="entry name" value="PROKAR_LIPOPROTEIN"/>
    <property type="match status" value="1"/>
</dbReference>
<feature type="domain" description="Fe/B12 periplasmic-binding" evidence="7">
    <location>
        <begin position="85"/>
        <end position="348"/>
    </location>
</feature>
<evidence type="ECO:0000256" key="3">
    <source>
        <dbReference type="ARBA" id="ARBA00022448"/>
    </source>
</evidence>
<accession>A0AAJ2HJV0</accession>
<feature type="coiled-coil region" evidence="5">
    <location>
        <begin position="191"/>
        <end position="218"/>
    </location>
</feature>
<gene>
    <name evidence="8" type="ORF">KZC50_08625</name>
</gene>
<dbReference type="InterPro" id="IPR051313">
    <property type="entry name" value="Bact_iron-sidero_bind"/>
</dbReference>
<evidence type="ECO:0000256" key="6">
    <source>
        <dbReference type="SAM" id="SignalP"/>
    </source>
</evidence>
<dbReference type="GO" id="GO:1901678">
    <property type="term" value="P:iron coordination entity transport"/>
    <property type="evidence" value="ECO:0007669"/>
    <property type="project" value="UniProtKB-ARBA"/>
</dbReference>
<dbReference type="GO" id="GO:0030288">
    <property type="term" value="C:outer membrane-bounded periplasmic space"/>
    <property type="evidence" value="ECO:0007669"/>
    <property type="project" value="TreeGrafter"/>
</dbReference>
<sequence>MNVRLSPRPRLLLPAASLAALALVVTGCASPSADAAPEASADAATIVVEDARPTLMQLEEGGETYFEEDTEIPREAVEVAAAPDAVVTFDIATLDTLDAIGAGDAVVGIPDIALPDYLSEYADLPKVGTLFEPDFEAVAGLEPDLIVTAARSTGQYDALAEIATTIDLTGTYGGTFDPAAGLRRAAQLGEIFGAEETVEAATARIEELESAIEDRVDATALVLSVSGGEYGAFGEGSRFGYFFDTLGFTPAVPALELPGAEASPHGDTVTNEFLLEANPDWIIAFDRGAATGEGSSAAETLDNELVQRTTAGAEDHVILLPASELYIVINGLTAIENVLTTIDTALAA</sequence>
<dbReference type="RefSeq" id="WP_310891377.1">
    <property type="nucleotide sequence ID" value="NZ_BAAAGR010000001.1"/>
</dbReference>
<evidence type="ECO:0000259" key="7">
    <source>
        <dbReference type="PROSITE" id="PS50983"/>
    </source>
</evidence>
<dbReference type="EMBL" id="JAHWXH010000001">
    <property type="protein sequence ID" value="MDS0245674.1"/>
    <property type="molecule type" value="Genomic_DNA"/>
</dbReference>
<dbReference type="PROSITE" id="PS50983">
    <property type="entry name" value="FE_B12_PBP"/>
    <property type="match status" value="1"/>
</dbReference>
<proteinExistence type="inferred from homology"/>
<evidence type="ECO:0000256" key="1">
    <source>
        <dbReference type="ARBA" id="ARBA00004196"/>
    </source>
</evidence>
<dbReference type="Gene3D" id="3.40.50.1980">
    <property type="entry name" value="Nitrogenase molybdenum iron protein domain"/>
    <property type="match status" value="2"/>
</dbReference>
<dbReference type="GeneID" id="301458290"/>
<evidence type="ECO:0000313" key="9">
    <source>
        <dbReference type="Proteomes" id="UP001183582"/>
    </source>
</evidence>
<comment type="subcellular location">
    <subcellularLocation>
        <location evidence="1">Cell envelope</location>
    </subcellularLocation>
</comment>
<keyword evidence="4 6" id="KW-0732">Signal</keyword>
<dbReference type="InterPro" id="IPR002491">
    <property type="entry name" value="ABC_transptr_periplasmic_BD"/>
</dbReference>
<keyword evidence="3" id="KW-0813">Transport</keyword>
<dbReference type="SUPFAM" id="SSF53807">
    <property type="entry name" value="Helical backbone' metal receptor"/>
    <property type="match status" value="1"/>
</dbReference>
<evidence type="ECO:0000256" key="5">
    <source>
        <dbReference type="SAM" id="Coils"/>
    </source>
</evidence>
<keyword evidence="5" id="KW-0175">Coiled coil</keyword>
<feature type="chain" id="PRO_5042486134" evidence="6">
    <location>
        <begin position="36"/>
        <end position="348"/>
    </location>
</feature>